<dbReference type="EMBL" id="WHVB01000013">
    <property type="protein sequence ID" value="KAF8477621.1"/>
    <property type="molecule type" value="Genomic_DNA"/>
</dbReference>
<sequence length="218" mass="24478">MGSHDPSQSVEPSKADLALIGKVSQLSKKKVIAYAWDFLTDWLKQAVDEEDNKNPIDDWDAKIASQPSWTGATTSATSSLPSYKSKSLYGVEGLEAPGQGWIRNPQSKCLGQPFLIQHHGLSIQAPWVKYDFSPAQPQLLASLGKDYPIEARPLRPYKIADTDVTYTVTQMQMFDTEEPVTPRIDEAIETKDDPLLQAGICQYRYFLSQERNSEEQLR</sequence>
<reference evidence="1" key="2">
    <citation type="journal article" date="2020" name="Nat. Commun.">
        <title>Large-scale genome sequencing of mycorrhizal fungi provides insights into the early evolution of symbiotic traits.</title>
        <authorList>
            <person name="Miyauchi S."/>
            <person name="Kiss E."/>
            <person name="Kuo A."/>
            <person name="Drula E."/>
            <person name="Kohler A."/>
            <person name="Sanchez-Garcia M."/>
            <person name="Morin E."/>
            <person name="Andreopoulos B."/>
            <person name="Barry K.W."/>
            <person name="Bonito G."/>
            <person name="Buee M."/>
            <person name="Carver A."/>
            <person name="Chen C."/>
            <person name="Cichocki N."/>
            <person name="Clum A."/>
            <person name="Culley D."/>
            <person name="Crous P.W."/>
            <person name="Fauchery L."/>
            <person name="Girlanda M."/>
            <person name="Hayes R.D."/>
            <person name="Keri Z."/>
            <person name="LaButti K."/>
            <person name="Lipzen A."/>
            <person name="Lombard V."/>
            <person name="Magnuson J."/>
            <person name="Maillard F."/>
            <person name="Murat C."/>
            <person name="Nolan M."/>
            <person name="Ohm R.A."/>
            <person name="Pangilinan J."/>
            <person name="Pereira M.F."/>
            <person name="Perotto S."/>
            <person name="Peter M."/>
            <person name="Pfister S."/>
            <person name="Riley R."/>
            <person name="Sitrit Y."/>
            <person name="Stielow J.B."/>
            <person name="Szollosi G."/>
            <person name="Zifcakova L."/>
            <person name="Stursova M."/>
            <person name="Spatafora J.W."/>
            <person name="Tedersoo L."/>
            <person name="Vaario L.M."/>
            <person name="Yamada A."/>
            <person name="Yan M."/>
            <person name="Wang P."/>
            <person name="Xu J."/>
            <person name="Bruns T."/>
            <person name="Baldrian P."/>
            <person name="Vilgalys R."/>
            <person name="Dunand C."/>
            <person name="Henrissat B."/>
            <person name="Grigoriev I.V."/>
            <person name="Hibbett D."/>
            <person name="Nagy L.G."/>
            <person name="Martin F.M."/>
        </authorList>
    </citation>
    <scope>NUCLEOTIDE SEQUENCE</scope>
    <source>
        <strain evidence="1">Prilba</strain>
    </source>
</reference>
<dbReference type="Proteomes" id="UP000759537">
    <property type="component" value="Unassembled WGS sequence"/>
</dbReference>
<dbReference type="AlphaFoldDB" id="A0A9P5MSI6"/>
<gene>
    <name evidence="1" type="ORF">DFH94DRAFT_694438</name>
</gene>
<dbReference type="OrthoDB" id="3319286at2759"/>
<accession>A0A9P5MSI6</accession>
<proteinExistence type="predicted"/>
<evidence type="ECO:0000313" key="1">
    <source>
        <dbReference type="EMBL" id="KAF8477621.1"/>
    </source>
</evidence>
<protein>
    <submittedName>
        <fullName evidence="1">Uncharacterized protein</fullName>
    </submittedName>
</protein>
<organism evidence="1 2">
    <name type="scientific">Russula ochroleuca</name>
    <dbReference type="NCBI Taxonomy" id="152965"/>
    <lineage>
        <taxon>Eukaryota</taxon>
        <taxon>Fungi</taxon>
        <taxon>Dikarya</taxon>
        <taxon>Basidiomycota</taxon>
        <taxon>Agaricomycotina</taxon>
        <taxon>Agaricomycetes</taxon>
        <taxon>Russulales</taxon>
        <taxon>Russulaceae</taxon>
        <taxon>Russula</taxon>
    </lineage>
</organism>
<name>A0A9P5MSI6_9AGAM</name>
<reference evidence="1" key="1">
    <citation type="submission" date="2019-10" db="EMBL/GenBank/DDBJ databases">
        <authorList>
            <consortium name="DOE Joint Genome Institute"/>
            <person name="Kuo A."/>
            <person name="Miyauchi S."/>
            <person name="Kiss E."/>
            <person name="Drula E."/>
            <person name="Kohler A."/>
            <person name="Sanchez-Garcia M."/>
            <person name="Andreopoulos B."/>
            <person name="Barry K.W."/>
            <person name="Bonito G."/>
            <person name="Buee M."/>
            <person name="Carver A."/>
            <person name="Chen C."/>
            <person name="Cichocki N."/>
            <person name="Clum A."/>
            <person name="Culley D."/>
            <person name="Crous P.W."/>
            <person name="Fauchery L."/>
            <person name="Girlanda M."/>
            <person name="Hayes R."/>
            <person name="Keri Z."/>
            <person name="LaButti K."/>
            <person name="Lipzen A."/>
            <person name="Lombard V."/>
            <person name="Magnuson J."/>
            <person name="Maillard F."/>
            <person name="Morin E."/>
            <person name="Murat C."/>
            <person name="Nolan M."/>
            <person name="Ohm R."/>
            <person name="Pangilinan J."/>
            <person name="Pereira M."/>
            <person name="Perotto S."/>
            <person name="Peter M."/>
            <person name="Riley R."/>
            <person name="Sitrit Y."/>
            <person name="Stielow B."/>
            <person name="Szollosi G."/>
            <person name="Zifcakova L."/>
            <person name="Stursova M."/>
            <person name="Spatafora J.W."/>
            <person name="Tedersoo L."/>
            <person name="Vaario L.-M."/>
            <person name="Yamada A."/>
            <person name="Yan M."/>
            <person name="Wang P."/>
            <person name="Xu J."/>
            <person name="Bruns T."/>
            <person name="Baldrian P."/>
            <person name="Vilgalys R."/>
            <person name="Henrissat B."/>
            <person name="Grigoriev I.V."/>
            <person name="Hibbett D."/>
            <person name="Nagy L.G."/>
            <person name="Martin F.M."/>
        </authorList>
    </citation>
    <scope>NUCLEOTIDE SEQUENCE</scope>
    <source>
        <strain evidence="1">Prilba</strain>
    </source>
</reference>
<keyword evidence="2" id="KW-1185">Reference proteome</keyword>
<comment type="caution">
    <text evidence="1">The sequence shown here is derived from an EMBL/GenBank/DDBJ whole genome shotgun (WGS) entry which is preliminary data.</text>
</comment>
<evidence type="ECO:0000313" key="2">
    <source>
        <dbReference type="Proteomes" id="UP000759537"/>
    </source>
</evidence>